<dbReference type="InterPro" id="IPR026259">
    <property type="entry name" value="MauG/Cytc_peroxidase"/>
</dbReference>
<dbReference type="GO" id="GO:0042597">
    <property type="term" value="C:periplasmic space"/>
    <property type="evidence" value="ECO:0007669"/>
    <property type="project" value="UniProtKB-SubCell"/>
</dbReference>
<evidence type="ECO:0000256" key="5">
    <source>
        <dbReference type="ARBA" id="ARBA00022723"/>
    </source>
</evidence>
<dbReference type="PANTHER" id="PTHR30600">
    <property type="entry name" value="CYTOCHROME C PEROXIDASE-RELATED"/>
    <property type="match status" value="1"/>
</dbReference>
<dbReference type="GO" id="GO:0009055">
    <property type="term" value="F:electron transfer activity"/>
    <property type="evidence" value="ECO:0007669"/>
    <property type="project" value="InterPro"/>
</dbReference>
<dbReference type="PATRIC" id="fig|1245469.3.peg.7124"/>
<dbReference type="HOGENOM" id="CLU_034652_3_2_5"/>
<sequence length="362" mass="39148">MTLRSLTARSLSFGTTLSTALSLIVGFTSAGVGAALVGETKRVALEQKGPSSTDTLKALYRRPLTIPFPKDNAYTPEKAALGKKLYFDTRLSVSMAQSCASCHSPSYGWGDGLAVGVGNGMNKLGRHSPTVVNAAWGEIFMWDGRLATLEEQALGPIQAAGEMNMPLDHLMQRLNAIPEYKPLFEAAFPRDGMTPKTLAKAIATYERTVVSERAPFDAWIDGDEKAISEEAKRGFALFNGKAQCVTCHEGWNFTNDGFQDIGLPSKDIGRGEFAPGVIKMQHAFKTPGLREITRRAPFMHDGSLATLEQVVDHYDSGGVDRPSRSDLMRPLGLTAQDKADLVAFLKTLTSNLTPTAAPVLPR</sequence>
<feature type="domain" description="Cytochrome c" evidence="15">
    <location>
        <begin position="229"/>
        <end position="349"/>
    </location>
</feature>
<comment type="PTM">
    <text evidence="13">Binds 2 heme groups per subunit.</text>
</comment>
<dbReference type="GeneID" id="301820636"/>
<dbReference type="Gene3D" id="1.10.760.10">
    <property type="entry name" value="Cytochrome c-like domain"/>
    <property type="match status" value="2"/>
</dbReference>
<dbReference type="PROSITE" id="PS51007">
    <property type="entry name" value="CYTC"/>
    <property type="match status" value="2"/>
</dbReference>
<dbReference type="GO" id="GO:0020037">
    <property type="term" value="F:heme binding"/>
    <property type="evidence" value="ECO:0007669"/>
    <property type="project" value="InterPro"/>
</dbReference>
<gene>
    <name evidence="16" type="ORF">S58_69680</name>
</gene>
<organism evidence="16 17">
    <name type="scientific">Bradyrhizobium oligotrophicum S58</name>
    <dbReference type="NCBI Taxonomy" id="1245469"/>
    <lineage>
        <taxon>Bacteria</taxon>
        <taxon>Pseudomonadati</taxon>
        <taxon>Pseudomonadota</taxon>
        <taxon>Alphaproteobacteria</taxon>
        <taxon>Hyphomicrobiales</taxon>
        <taxon>Nitrobacteraceae</taxon>
        <taxon>Bradyrhizobium</taxon>
    </lineage>
</organism>
<evidence type="ECO:0000313" key="16">
    <source>
        <dbReference type="EMBL" id="BAM92934.1"/>
    </source>
</evidence>
<evidence type="ECO:0000256" key="12">
    <source>
        <dbReference type="ARBA" id="ARBA00073576"/>
    </source>
</evidence>
<comment type="cofactor">
    <cofactor evidence="13">
        <name>heme</name>
        <dbReference type="ChEBI" id="CHEBI:30413"/>
    </cofactor>
    <text evidence="13">Binds 2 heme groups.</text>
</comment>
<dbReference type="KEGG" id="aol:S58_69680"/>
<dbReference type="GO" id="GO:0004130">
    <property type="term" value="F:cytochrome-c peroxidase activity"/>
    <property type="evidence" value="ECO:0007669"/>
    <property type="project" value="TreeGrafter"/>
</dbReference>
<dbReference type="PIRSF" id="PIRSF000294">
    <property type="entry name" value="Cytochrome-c_peroxidase"/>
    <property type="match status" value="1"/>
</dbReference>
<dbReference type="FunFam" id="1.10.760.10:FF:000019">
    <property type="entry name" value="Di-heme cytochrome C peroxidase"/>
    <property type="match status" value="1"/>
</dbReference>
<dbReference type="InterPro" id="IPR051395">
    <property type="entry name" value="Cytochrome_c_Peroxidase/MauG"/>
</dbReference>
<dbReference type="PANTHER" id="PTHR30600:SF10">
    <property type="entry name" value="BLL6722 PROTEIN"/>
    <property type="match status" value="1"/>
</dbReference>
<dbReference type="eggNOG" id="COG1858">
    <property type="taxonomic scope" value="Bacteria"/>
</dbReference>
<keyword evidence="5 14" id="KW-0479">Metal-binding</keyword>
<evidence type="ECO:0000256" key="8">
    <source>
        <dbReference type="ARBA" id="ARBA00022982"/>
    </source>
</evidence>
<feature type="binding site" description="axial binding residue" evidence="14">
    <location>
        <position position="248"/>
    </location>
    <ligand>
        <name>heme c</name>
        <dbReference type="ChEBI" id="CHEBI:61717"/>
        <label>2</label>
    </ligand>
    <ligandPart>
        <name>Fe</name>
        <dbReference type="ChEBI" id="CHEBI:18248"/>
    </ligandPart>
</feature>
<evidence type="ECO:0000256" key="11">
    <source>
        <dbReference type="ARBA" id="ARBA00058991"/>
    </source>
</evidence>
<keyword evidence="8" id="KW-0249">Electron transport</keyword>
<dbReference type="STRING" id="1245469.S58_69680"/>
<dbReference type="SUPFAM" id="SSF46626">
    <property type="entry name" value="Cytochrome c"/>
    <property type="match status" value="2"/>
</dbReference>
<evidence type="ECO:0000256" key="13">
    <source>
        <dbReference type="PIRSR" id="PIRSR000294-1"/>
    </source>
</evidence>
<comment type="pathway">
    <text evidence="2">One-carbon metabolism; methylamine degradation.</text>
</comment>
<proteinExistence type="predicted"/>
<feature type="binding site" description="covalent" evidence="13">
    <location>
        <position position="247"/>
    </location>
    <ligand>
        <name>heme c</name>
        <dbReference type="ChEBI" id="CHEBI:61717"/>
        <label>2</label>
    </ligand>
</feature>
<dbReference type="GO" id="GO:0046872">
    <property type="term" value="F:metal ion binding"/>
    <property type="evidence" value="ECO:0007669"/>
    <property type="project" value="UniProtKB-KW"/>
</dbReference>
<dbReference type="InterPro" id="IPR009056">
    <property type="entry name" value="Cyt_c-like_dom"/>
</dbReference>
<keyword evidence="4 13" id="KW-0349">Heme</keyword>
<evidence type="ECO:0000256" key="4">
    <source>
        <dbReference type="ARBA" id="ARBA00022617"/>
    </source>
</evidence>
<keyword evidence="17" id="KW-1185">Reference proteome</keyword>
<evidence type="ECO:0000259" key="15">
    <source>
        <dbReference type="PROSITE" id="PS51007"/>
    </source>
</evidence>
<accession>M4ZGQ7</accession>
<feature type="binding site" description="covalent" evidence="13">
    <location>
        <position position="244"/>
    </location>
    <ligand>
        <name>heme c</name>
        <dbReference type="ChEBI" id="CHEBI:61717"/>
        <label>2</label>
    </ligand>
</feature>
<protein>
    <recommendedName>
        <fullName evidence="12">Methylamine utilization protein MauG</fullName>
    </recommendedName>
</protein>
<feature type="binding site" description="axial binding residue" evidence="14">
    <location>
        <position position="103"/>
    </location>
    <ligand>
        <name>heme c</name>
        <dbReference type="ChEBI" id="CHEBI:61717"/>
        <label>1</label>
    </ligand>
    <ligandPart>
        <name>Fe</name>
        <dbReference type="ChEBI" id="CHEBI:18248"/>
    </ligandPart>
</feature>
<dbReference type="RefSeq" id="WP_015670008.1">
    <property type="nucleotide sequence ID" value="NC_020453.1"/>
</dbReference>
<evidence type="ECO:0000256" key="1">
    <source>
        <dbReference type="ARBA" id="ARBA00004418"/>
    </source>
</evidence>
<dbReference type="InterPro" id="IPR004852">
    <property type="entry name" value="Di-haem_cyt_c_peroxidsae"/>
</dbReference>
<dbReference type="AlphaFoldDB" id="M4ZGQ7"/>
<keyword evidence="3" id="KW-0813">Transport</keyword>
<name>M4ZGQ7_9BRAD</name>
<comment type="subcellular location">
    <subcellularLocation>
        <location evidence="1">Periplasm</location>
    </subcellularLocation>
</comment>
<dbReference type="OrthoDB" id="9805202at2"/>
<evidence type="ECO:0000313" key="17">
    <source>
        <dbReference type="Proteomes" id="UP000011841"/>
    </source>
</evidence>
<keyword evidence="9" id="KW-0560">Oxidoreductase</keyword>
<evidence type="ECO:0000256" key="6">
    <source>
        <dbReference type="ARBA" id="ARBA00022729"/>
    </source>
</evidence>
<keyword evidence="16" id="KW-0575">Peroxidase</keyword>
<evidence type="ECO:0000256" key="14">
    <source>
        <dbReference type="PIRSR" id="PIRSR000294-2"/>
    </source>
</evidence>
<evidence type="ECO:0000256" key="3">
    <source>
        <dbReference type="ARBA" id="ARBA00022448"/>
    </source>
</evidence>
<dbReference type="Proteomes" id="UP000011841">
    <property type="component" value="Chromosome"/>
</dbReference>
<dbReference type="Pfam" id="PF00034">
    <property type="entry name" value="Cytochrom_C"/>
    <property type="match status" value="1"/>
</dbReference>
<feature type="binding site" description="covalent" evidence="13">
    <location>
        <position position="102"/>
    </location>
    <ligand>
        <name>heme c</name>
        <dbReference type="ChEBI" id="CHEBI:61717"/>
        <label>1</label>
    </ligand>
</feature>
<evidence type="ECO:0000256" key="7">
    <source>
        <dbReference type="ARBA" id="ARBA00022764"/>
    </source>
</evidence>
<dbReference type="EMBL" id="AP012603">
    <property type="protein sequence ID" value="BAM92934.1"/>
    <property type="molecule type" value="Genomic_DNA"/>
</dbReference>
<evidence type="ECO:0000256" key="10">
    <source>
        <dbReference type="ARBA" id="ARBA00023004"/>
    </source>
</evidence>
<reference evidence="16 17" key="1">
    <citation type="journal article" date="2013" name="Appl. Environ. Microbiol.">
        <title>Genome analysis suggests that the soil oligotrophic bacterium Agromonas oligotrophica (Bradyrhizobium oligotrophicum) is a nitrogen-fixing symbiont of Aeschynomene indica.</title>
        <authorList>
            <person name="Okubo T."/>
            <person name="Fukushima S."/>
            <person name="Itakura M."/>
            <person name="Oshima K."/>
            <person name="Longtonglang A."/>
            <person name="Teaumroong N."/>
            <person name="Mitsui H."/>
            <person name="Hattori M."/>
            <person name="Hattori R."/>
            <person name="Hattori T."/>
            <person name="Minamisawa K."/>
        </authorList>
    </citation>
    <scope>NUCLEOTIDE SEQUENCE [LARGE SCALE GENOMIC DNA]</scope>
    <source>
        <strain evidence="16 17">S58</strain>
    </source>
</reference>
<dbReference type="Pfam" id="PF03150">
    <property type="entry name" value="CCP_MauG"/>
    <property type="match status" value="1"/>
</dbReference>
<keyword evidence="6" id="KW-0732">Signal</keyword>
<evidence type="ECO:0000256" key="9">
    <source>
        <dbReference type="ARBA" id="ARBA00023002"/>
    </source>
</evidence>
<comment type="function">
    <text evidence="11">Involved in methylamine metabolism. Essential for the maturation of the beta subunit of MADH, presumably via a step in the biosynthesis of tryptophan tryptophylquinone (TTQ), the cofactor of MADH.</text>
</comment>
<feature type="domain" description="Cytochrome c" evidence="15">
    <location>
        <begin position="77"/>
        <end position="210"/>
    </location>
</feature>
<keyword evidence="7" id="KW-0574">Periplasm</keyword>
<keyword evidence="10 14" id="KW-0408">Iron</keyword>
<dbReference type="InterPro" id="IPR036909">
    <property type="entry name" value="Cyt_c-like_dom_sf"/>
</dbReference>
<feature type="binding site" description="covalent" evidence="13">
    <location>
        <position position="99"/>
    </location>
    <ligand>
        <name>heme c</name>
        <dbReference type="ChEBI" id="CHEBI:61717"/>
        <label>1</label>
    </ligand>
</feature>
<evidence type="ECO:0000256" key="2">
    <source>
        <dbReference type="ARBA" id="ARBA00004856"/>
    </source>
</evidence>